<evidence type="ECO:0000256" key="3">
    <source>
        <dbReference type="ARBA" id="ARBA00018111"/>
    </source>
</evidence>
<dbReference type="PANTHER" id="PTHR33602">
    <property type="entry name" value="REGULATORY PROTEIN RECX FAMILY PROTEIN"/>
    <property type="match status" value="1"/>
</dbReference>
<comment type="function">
    <text evidence="5">Modulates RecA activity.</text>
</comment>
<dbReference type="GO" id="GO:0005737">
    <property type="term" value="C:cytoplasm"/>
    <property type="evidence" value="ECO:0007669"/>
    <property type="project" value="UniProtKB-SubCell"/>
</dbReference>
<dbReference type="HAMAP" id="MF_01114">
    <property type="entry name" value="RecX"/>
    <property type="match status" value="1"/>
</dbReference>
<keyword evidence="10" id="KW-1185">Reference proteome</keyword>
<feature type="domain" description="RecX third three-helical" evidence="7">
    <location>
        <begin position="100"/>
        <end position="143"/>
    </location>
</feature>
<comment type="subcellular location">
    <subcellularLocation>
        <location evidence="1 5">Cytoplasm</location>
    </subcellularLocation>
</comment>
<proteinExistence type="inferred from homology"/>
<evidence type="ECO:0000256" key="5">
    <source>
        <dbReference type="HAMAP-Rule" id="MF_01114"/>
    </source>
</evidence>
<feature type="domain" description="RecX second three-helical" evidence="6">
    <location>
        <begin position="54"/>
        <end position="92"/>
    </location>
</feature>
<dbReference type="EMBL" id="VYGV01000015">
    <property type="protein sequence ID" value="NWF46875.1"/>
    <property type="molecule type" value="Genomic_DNA"/>
</dbReference>
<reference evidence="9 10" key="1">
    <citation type="submission" date="2019-09" db="EMBL/GenBank/DDBJ databases">
        <title>Hydrogenophaga aromatica sp. nov., isolated from a para-xylene-degrading enrichment culture.</title>
        <authorList>
            <person name="Tancsics A."/>
            <person name="Banerjee S."/>
        </authorList>
    </citation>
    <scope>NUCLEOTIDE SEQUENCE [LARGE SCALE GENOMIC DNA]</scope>
    <source>
        <strain evidence="9 10">D2P1</strain>
    </source>
</reference>
<dbReference type="Pfam" id="PF21981">
    <property type="entry name" value="RecX_HTH3"/>
    <property type="match status" value="1"/>
</dbReference>
<evidence type="ECO:0000313" key="9">
    <source>
        <dbReference type="EMBL" id="NWF46875.1"/>
    </source>
</evidence>
<feature type="domain" description="RecX first three-helical" evidence="8">
    <location>
        <begin position="10"/>
        <end position="47"/>
    </location>
</feature>
<accession>A0A7Y8KXQ2</accession>
<dbReference type="Pfam" id="PF21982">
    <property type="entry name" value="RecX_HTH1"/>
    <property type="match status" value="1"/>
</dbReference>
<evidence type="ECO:0000256" key="4">
    <source>
        <dbReference type="ARBA" id="ARBA00022490"/>
    </source>
</evidence>
<comment type="caution">
    <text evidence="9">The sequence shown here is derived from an EMBL/GenBank/DDBJ whole genome shotgun (WGS) entry which is preliminary data.</text>
</comment>
<name>A0A7Y8KXQ2_9BURK</name>
<evidence type="ECO:0000259" key="8">
    <source>
        <dbReference type="Pfam" id="PF21982"/>
    </source>
</evidence>
<evidence type="ECO:0000259" key="7">
    <source>
        <dbReference type="Pfam" id="PF21981"/>
    </source>
</evidence>
<dbReference type="InterPro" id="IPR003783">
    <property type="entry name" value="Regulatory_RecX"/>
</dbReference>
<dbReference type="Pfam" id="PF02631">
    <property type="entry name" value="RecX_HTH2"/>
    <property type="match status" value="1"/>
</dbReference>
<evidence type="ECO:0000256" key="1">
    <source>
        <dbReference type="ARBA" id="ARBA00004496"/>
    </source>
</evidence>
<dbReference type="InterPro" id="IPR053924">
    <property type="entry name" value="RecX_HTH_2nd"/>
</dbReference>
<dbReference type="InterPro" id="IPR036388">
    <property type="entry name" value="WH-like_DNA-bd_sf"/>
</dbReference>
<dbReference type="InterPro" id="IPR053926">
    <property type="entry name" value="RecX_HTH_1st"/>
</dbReference>
<dbReference type="Gene3D" id="1.10.10.10">
    <property type="entry name" value="Winged helix-like DNA-binding domain superfamily/Winged helix DNA-binding domain"/>
    <property type="match status" value="3"/>
</dbReference>
<dbReference type="AlphaFoldDB" id="A0A7Y8KXQ2"/>
<organism evidence="9 10">
    <name type="scientific">Hydrogenophaga aromaticivorans</name>
    <dbReference type="NCBI Taxonomy" id="2610898"/>
    <lineage>
        <taxon>Bacteria</taxon>
        <taxon>Pseudomonadati</taxon>
        <taxon>Pseudomonadota</taxon>
        <taxon>Betaproteobacteria</taxon>
        <taxon>Burkholderiales</taxon>
        <taxon>Comamonadaceae</taxon>
        <taxon>Hydrogenophaga</taxon>
    </lineage>
</organism>
<evidence type="ECO:0000259" key="6">
    <source>
        <dbReference type="Pfam" id="PF02631"/>
    </source>
</evidence>
<protein>
    <recommendedName>
        <fullName evidence="3 5">Regulatory protein RecX</fullName>
    </recommendedName>
</protein>
<comment type="similarity">
    <text evidence="2 5">Belongs to the RecX family.</text>
</comment>
<evidence type="ECO:0000313" key="10">
    <source>
        <dbReference type="Proteomes" id="UP000545507"/>
    </source>
</evidence>
<dbReference type="InterPro" id="IPR053925">
    <property type="entry name" value="RecX_HTH_3rd"/>
</dbReference>
<dbReference type="RefSeq" id="WP_177136770.1">
    <property type="nucleotide sequence ID" value="NZ_VYGV01000015.1"/>
</dbReference>
<dbReference type="PANTHER" id="PTHR33602:SF1">
    <property type="entry name" value="REGULATORY PROTEIN RECX FAMILY PROTEIN"/>
    <property type="match status" value="1"/>
</dbReference>
<evidence type="ECO:0000256" key="2">
    <source>
        <dbReference type="ARBA" id="ARBA00009695"/>
    </source>
</evidence>
<dbReference type="GO" id="GO:0006282">
    <property type="term" value="P:regulation of DNA repair"/>
    <property type="evidence" value="ECO:0007669"/>
    <property type="project" value="UniProtKB-UniRule"/>
</dbReference>
<sequence length="149" mass="16378">MGFDQPSLKGRALRLLAGREHSRAELERKLKPHETEPGELARALDELQAKGFIDEQRVVASVLHRRASRLGASRVKHELQAKGVSAEAVATAVADLQGSEFERAREIWRRKFGEPAADAAGQARQMRFLAARGFGGDVIRRVVGGRDAD</sequence>
<dbReference type="Proteomes" id="UP000545507">
    <property type="component" value="Unassembled WGS sequence"/>
</dbReference>
<dbReference type="NCBIfam" id="NF001055">
    <property type="entry name" value="PRK00117.2-5"/>
    <property type="match status" value="1"/>
</dbReference>
<gene>
    <name evidence="5 9" type="primary">recX</name>
    <name evidence="9" type="ORF">F3K02_16675</name>
</gene>
<keyword evidence="4 5" id="KW-0963">Cytoplasm</keyword>